<reference evidence="1" key="1">
    <citation type="submission" date="2021-06" db="EMBL/GenBank/DDBJ databases">
        <title>Parelaphostrongylus tenuis whole genome reference sequence.</title>
        <authorList>
            <person name="Garwood T.J."/>
            <person name="Larsen P.A."/>
            <person name="Fountain-Jones N.M."/>
            <person name="Garbe J.R."/>
            <person name="Macchietto M.G."/>
            <person name="Kania S.A."/>
            <person name="Gerhold R.W."/>
            <person name="Richards J.E."/>
            <person name="Wolf T.M."/>
        </authorList>
    </citation>
    <scope>NUCLEOTIDE SEQUENCE</scope>
    <source>
        <strain evidence="1">MNPRO001-30</strain>
        <tissue evidence="1">Meninges</tissue>
    </source>
</reference>
<evidence type="ECO:0000313" key="1">
    <source>
        <dbReference type="EMBL" id="KAJ1368533.1"/>
    </source>
</evidence>
<organism evidence="1 2">
    <name type="scientific">Parelaphostrongylus tenuis</name>
    <name type="common">Meningeal worm</name>
    <dbReference type="NCBI Taxonomy" id="148309"/>
    <lineage>
        <taxon>Eukaryota</taxon>
        <taxon>Metazoa</taxon>
        <taxon>Ecdysozoa</taxon>
        <taxon>Nematoda</taxon>
        <taxon>Chromadorea</taxon>
        <taxon>Rhabditida</taxon>
        <taxon>Rhabditina</taxon>
        <taxon>Rhabditomorpha</taxon>
        <taxon>Strongyloidea</taxon>
        <taxon>Metastrongylidae</taxon>
        <taxon>Parelaphostrongylus</taxon>
    </lineage>
</organism>
<dbReference type="Proteomes" id="UP001196413">
    <property type="component" value="Unassembled WGS sequence"/>
</dbReference>
<dbReference type="AlphaFoldDB" id="A0AAD5R2T2"/>
<proteinExistence type="predicted"/>
<comment type="caution">
    <text evidence="1">The sequence shown here is derived from an EMBL/GenBank/DDBJ whole genome shotgun (WGS) entry which is preliminary data.</text>
</comment>
<sequence>MMPFPQEKMIMTVLEYHQKCDKRSETYLISCLLTMPEYAFSVPQCLMKSSTLHNVHISHVSSVAMLAATTFQRKRSGSTNQEETSQAKAQARIIFHD</sequence>
<protein>
    <submittedName>
        <fullName evidence="1">Uncharacterized protein</fullName>
    </submittedName>
</protein>
<gene>
    <name evidence="1" type="ORF">KIN20_029680</name>
</gene>
<evidence type="ECO:0000313" key="2">
    <source>
        <dbReference type="Proteomes" id="UP001196413"/>
    </source>
</evidence>
<name>A0AAD5R2T2_PARTN</name>
<keyword evidence="2" id="KW-1185">Reference proteome</keyword>
<dbReference type="EMBL" id="JAHQIW010006217">
    <property type="protein sequence ID" value="KAJ1368533.1"/>
    <property type="molecule type" value="Genomic_DNA"/>
</dbReference>
<accession>A0AAD5R2T2</accession>